<accession>A0A395XN06</accession>
<feature type="region of interest" description="Disordered" evidence="1">
    <location>
        <begin position="59"/>
        <end position="86"/>
    </location>
</feature>
<comment type="caution">
    <text evidence="2">The sequence shown here is derived from an EMBL/GenBank/DDBJ whole genome shotgun (WGS) entry which is preliminary data.</text>
</comment>
<sequence length="86" mass="9566">MFQAYTPEGLKKALEKAGYEVKPLGRGSLKGIPFEEGGGFRVSYDGDGYLQYHPETNSHHGEAYYKTSSGRTGTKRYNLNGDEKND</sequence>
<dbReference type="Proteomes" id="UP000266376">
    <property type="component" value="Unassembled WGS sequence"/>
</dbReference>
<name>A0A395XN06_9FIRM</name>
<proteinExistence type="predicted"/>
<feature type="compositionally biased region" description="Polar residues" evidence="1">
    <location>
        <begin position="66"/>
        <end position="77"/>
    </location>
</feature>
<reference evidence="2 3" key="1">
    <citation type="submission" date="2018-08" db="EMBL/GenBank/DDBJ databases">
        <title>A genome reference for cultivated species of the human gut microbiota.</title>
        <authorList>
            <person name="Zou Y."/>
            <person name="Xue W."/>
            <person name="Luo G."/>
        </authorList>
    </citation>
    <scope>NUCLEOTIDE SEQUENCE [LARGE SCALE GENOMIC DNA]</scope>
    <source>
        <strain evidence="2 3">AF12-11</strain>
    </source>
</reference>
<evidence type="ECO:0000313" key="2">
    <source>
        <dbReference type="EMBL" id="RGW49783.1"/>
    </source>
</evidence>
<gene>
    <name evidence="2" type="ORF">DWV67_13995</name>
</gene>
<dbReference type="EMBL" id="QSAJ01000045">
    <property type="protein sequence ID" value="RGW49783.1"/>
    <property type="molecule type" value="Genomic_DNA"/>
</dbReference>
<evidence type="ECO:0000313" key="3">
    <source>
        <dbReference type="Proteomes" id="UP000266376"/>
    </source>
</evidence>
<organism evidence="2 3">
    <name type="scientific">Dorea formicigenerans</name>
    <dbReference type="NCBI Taxonomy" id="39486"/>
    <lineage>
        <taxon>Bacteria</taxon>
        <taxon>Bacillati</taxon>
        <taxon>Bacillota</taxon>
        <taxon>Clostridia</taxon>
        <taxon>Lachnospirales</taxon>
        <taxon>Lachnospiraceae</taxon>
        <taxon>Dorea</taxon>
    </lineage>
</organism>
<evidence type="ECO:0000256" key="1">
    <source>
        <dbReference type="SAM" id="MobiDB-lite"/>
    </source>
</evidence>
<protein>
    <submittedName>
        <fullName evidence="2">Uncharacterized protein</fullName>
    </submittedName>
</protein>
<dbReference type="AlphaFoldDB" id="A0A395XN06"/>